<dbReference type="PRINTS" id="PR00258">
    <property type="entry name" value="SPERACTRCPTR"/>
</dbReference>
<dbReference type="CTD" id="6750548"/>
<dbReference type="InterPro" id="IPR001190">
    <property type="entry name" value="SRCR"/>
</dbReference>
<evidence type="ECO:0000259" key="4">
    <source>
        <dbReference type="PROSITE" id="PS50287"/>
    </source>
</evidence>
<dbReference type="STRING" id="10228.B3RNQ0"/>
<feature type="disulfide bond" evidence="3">
    <location>
        <begin position="306"/>
        <end position="316"/>
    </location>
</feature>
<name>B3RNQ0_TRIAD</name>
<dbReference type="InterPro" id="IPR036772">
    <property type="entry name" value="SRCR-like_dom_sf"/>
</dbReference>
<accession>B3RNQ0</accession>
<proteinExistence type="predicted"/>
<dbReference type="RefSeq" id="XP_002109333.1">
    <property type="nucleotide sequence ID" value="XM_002109297.1"/>
</dbReference>
<dbReference type="InParanoid" id="B3RNQ0"/>
<dbReference type="PhylomeDB" id="B3RNQ0"/>
<evidence type="ECO:0000313" key="5">
    <source>
        <dbReference type="EMBL" id="EDV27499.1"/>
    </source>
</evidence>
<dbReference type="Gene3D" id="3.10.250.10">
    <property type="entry name" value="SRCR-like domain"/>
    <property type="match status" value="5"/>
</dbReference>
<evidence type="ECO:0000313" key="6">
    <source>
        <dbReference type="Proteomes" id="UP000009022"/>
    </source>
</evidence>
<dbReference type="OrthoDB" id="536948at2759"/>
<evidence type="ECO:0000256" key="2">
    <source>
        <dbReference type="ARBA" id="ARBA00023180"/>
    </source>
</evidence>
<dbReference type="PROSITE" id="PS00420">
    <property type="entry name" value="SRCR_1"/>
    <property type="match status" value="1"/>
</dbReference>
<dbReference type="SMART" id="SM00202">
    <property type="entry name" value="SR"/>
    <property type="match status" value="3"/>
</dbReference>
<dbReference type="SUPFAM" id="SSF56487">
    <property type="entry name" value="SRCR-like"/>
    <property type="match status" value="4"/>
</dbReference>
<feature type="disulfide bond" evidence="3">
    <location>
        <begin position="150"/>
        <end position="160"/>
    </location>
</feature>
<organism evidence="5 6">
    <name type="scientific">Trichoplax adhaerens</name>
    <name type="common">Trichoplax reptans</name>
    <dbReference type="NCBI Taxonomy" id="10228"/>
    <lineage>
        <taxon>Eukaryota</taxon>
        <taxon>Metazoa</taxon>
        <taxon>Placozoa</taxon>
        <taxon>Uniplacotomia</taxon>
        <taxon>Trichoplacea</taxon>
        <taxon>Trichoplacidae</taxon>
        <taxon>Trichoplax</taxon>
    </lineage>
</organism>
<dbReference type="KEGG" id="tad:TRIADDRAFT_53245"/>
<dbReference type="PANTHER" id="PTHR48071:SF27">
    <property type="entry name" value="SCAVENGER RECEPTOR CYSTEINE-RICH TYPE 1 PROTEIN M130-LIKE"/>
    <property type="match status" value="1"/>
</dbReference>
<feature type="disulfide bond" evidence="3">
    <location>
        <begin position="410"/>
        <end position="420"/>
    </location>
</feature>
<keyword evidence="2" id="KW-0325">Glycoprotein</keyword>
<feature type="domain" description="SRCR" evidence="4">
    <location>
        <begin position="84"/>
        <end position="181"/>
    </location>
</feature>
<protein>
    <recommendedName>
        <fullName evidence="4">SRCR domain-containing protein</fullName>
    </recommendedName>
</protein>
<dbReference type="FunFam" id="3.10.250.10:FF:000011">
    <property type="entry name" value="Scavenger receptor class A member 5"/>
    <property type="match status" value="2"/>
</dbReference>
<comment type="caution">
    <text evidence="3">Lacks conserved residue(s) required for the propagation of feature annotation.</text>
</comment>
<dbReference type="PANTHER" id="PTHR48071">
    <property type="entry name" value="SRCR DOMAIN-CONTAINING PROTEIN"/>
    <property type="match status" value="1"/>
</dbReference>
<dbReference type="PROSITE" id="PS50287">
    <property type="entry name" value="SRCR_2"/>
    <property type="match status" value="3"/>
</dbReference>
<dbReference type="HOGENOM" id="CLU_002555_11_2_1"/>
<reference evidence="5 6" key="1">
    <citation type="journal article" date="2008" name="Nature">
        <title>The Trichoplax genome and the nature of placozoans.</title>
        <authorList>
            <person name="Srivastava M."/>
            <person name="Begovic E."/>
            <person name="Chapman J."/>
            <person name="Putnam N.H."/>
            <person name="Hellsten U."/>
            <person name="Kawashima T."/>
            <person name="Kuo A."/>
            <person name="Mitros T."/>
            <person name="Salamov A."/>
            <person name="Carpenter M.L."/>
            <person name="Signorovitch A.Y."/>
            <person name="Moreno M.A."/>
            <person name="Kamm K."/>
            <person name="Grimwood J."/>
            <person name="Schmutz J."/>
            <person name="Shapiro H."/>
            <person name="Grigoriev I.V."/>
            <person name="Buss L.W."/>
            <person name="Schierwater B."/>
            <person name="Dellaporta S.L."/>
            <person name="Rokhsar D.S."/>
        </authorList>
    </citation>
    <scope>NUCLEOTIDE SEQUENCE [LARGE SCALE GENOMIC DNA]</scope>
    <source>
        <strain evidence="5 6">Grell-BS-1999</strain>
    </source>
</reference>
<feature type="domain" description="SRCR" evidence="4">
    <location>
        <begin position="345"/>
        <end position="441"/>
    </location>
</feature>
<dbReference type="AlphaFoldDB" id="B3RNQ0"/>
<dbReference type="GeneID" id="6750548"/>
<evidence type="ECO:0000256" key="3">
    <source>
        <dbReference type="PROSITE-ProRule" id="PRU00196"/>
    </source>
</evidence>
<keyword evidence="1 3" id="KW-1015">Disulfide bond</keyword>
<dbReference type="Proteomes" id="UP000009022">
    <property type="component" value="Unassembled WGS sequence"/>
</dbReference>
<dbReference type="eggNOG" id="ENOG502QQ5W">
    <property type="taxonomic scope" value="Eukaryota"/>
</dbReference>
<dbReference type="EMBL" id="DS985242">
    <property type="protein sequence ID" value="EDV27499.1"/>
    <property type="molecule type" value="Genomic_DNA"/>
</dbReference>
<gene>
    <name evidence="5" type="ORF">TRIADDRAFT_53245</name>
</gene>
<evidence type="ECO:0000256" key="1">
    <source>
        <dbReference type="ARBA" id="ARBA00023157"/>
    </source>
</evidence>
<keyword evidence="6" id="KW-1185">Reference proteome</keyword>
<dbReference type="OMA" id="WIVSTSI"/>
<feature type="domain" description="SRCR" evidence="4">
    <location>
        <begin position="189"/>
        <end position="337"/>
    </location>
</feature>
<dbReference type="GO" id="GO:0016020">
    <property type="term" value="C:membrane"/>
    <property type="evidence" value="ECO:0007669"/>
    <property type="project" value="InterPro"/>
</dbReference>
<sequence>MIVGLDTTYTITAGFHEFIQETDICYHFGLPTCSQKTEPFRMKVCSGYNVYQISSLSACYLNYCSQIKDENSALGQLPSSAVPVRLVSGNGHSSGRVEVYHSGKWGTVCRDGFKINTAHVICKQLGFLSTNRVYTASGGTGEIWLDDLDCHGDELSIGACKHSGWGKHNCDHSEDVGISCERTLSSVPVRLISPKNCSIGRLEVYYSGSWGTVCKNQFDLKDANVVCKQLGFPKANNFHTSPGGSALSAVPVRLVSGNSDHKGRLEVYYSGRWGTVCNHDFSLDNAQEVYTSGGGTGYIWLDRVNCNGDEFSIAACKHSGWGRHDCNHTKDVGISCESKITTVPVRLVSGGNSYGRVEIYYNNRWATVCGDHFGLAEAHVVCRQLGFLGASAVQNYGAEYGTIYLDDVNCTGVEPSLASCQHRGWGIHNCHHSADVGVNCTNNGSCKFYH</sequence>
<dbReference type="Pfam" id="PF00530">
    <property type="entry name" value="SRCR"/>
    <property type="match status" value="5"/>
</dbReference>